<organism evidence="1 2">
    <name type="scientific">Acidimicrobium ferrooxidans (strain DSM 10331 / JCM 15462 / NBRC 103882 / ICP)</name>
    <dbReference type="NCBI Taxonomy" id="525909"/>
    <lineage>
        <taxon>Bacteria</taxon>
        <taxon>Bacillati</taxon>
        <taxon>Actinomycetota</taxon>
        <taxon>Acidimicrobiia</taxon>
        <taxon>Acidimicrobiales</taxon>
        <taxon>Acidimicrobiaceae</taxon>
        <taxon>Acidimicrobium</taxon>
    </lineage>
</organism>
<dbReference type="STRING" id="525909.Afer_0975"/>
<dbReference type="HOGENOM" id="CLU_3362690_0_0_11"/>
<dbReference type="Proteomes" id="UP000000771">
    <property type="component" value="Chromosome"/>
</dbReference>
<gene>
    <name evidence="1" type="ordered locus">Afer_0975</name>
</gene>
<reference evidence="1 2" key="1">
    <citation type="journal article" date="2009" name="Stand. Genomic Sci.">
        <title>Complete genome sequence of Acidimicrobium ferrooxidans type strain (ICP).</title>
        <authorList>
            <person name="Clum A."/>
            <person name="Nolan M."/>
            <person name="Lang E."/>
            <person name="Glavina Del Rio T."/>
            <person name="Tice H."/>
            <person name="Copeland A."/>
            <person name="Cheng J.F."/>
            <person name="Lucas S."/>
            <person name="Chen F."/>
            <person name="Bruce D."/>
            <person name="Goodwin L."/>
            <person name="Pitluck S."/>
            <person name="Ivanova N."/>
            <person name="Mavrommatis K."/>
            <person name="Mikhailova N."/>
            <person name="Pati A."/>
            <person name="Chen A."/>
            <person name="Palaniappan K."/>
            <person name="Goker M."/>
            <person name="Spring S."/>
            <person name="Land M."/>
            <person name="Hauser L."/>
            <person name="Chang Y.J."/>
            <person name="Jeffries C.C."/>
            <person name="Chain P."/>
            <person name="Bristow J."/>
            <person name="Eisen J.A."/>
            <person name="Markowitz V."/>
            <person name="Hugenholtz P."/>
            <person name="Kyrpides N.C."/>
            <person name="Klenk H.P."/>
            <person name="Lapidus A."/>
        </authorList>
    </citation>
    <scope>NUCLEOTIDE SEQUENCE [LARGE SCALE GENOMIC DNA]</scope>
    <source>
        <strain evidence="2">DSM 10331 / JCM 15462 / NBRC 103882 / ICP</strain>
    </source>
</reference>
<accession>C7LYV6</accession>
<proteinExistence type="predicted"/>
<keyword evidence="2" id="KW-1185">Reference proteome</keyword>
<sequence length="35" mass="3844">MPLLDQRATTAPTLNRSSNAITLQVNTKSPAVFTW</sequence>
<evidence type="ECO:0000313" key="1">
    <source>
        <dbReference type="EMBL" id="ACU53914.1"/>
    </source>
</evidence>
<protein>
    <submittedName>
        <fullName evidence="1">Uncharacterized protein</fullName>
    </submittedName>
</protein>
<dbReference type="KEGG" id="afo:Afer_0975"/>
<name>C7LYV6_ACIFD</name>
<dbReference type="AlphaFoldDB" id="C7LYV6"/>
<dbReference type="EMBL" id="CP001631">
    <property type="protein sequence ID" value="ACU53914.1"/>
    <property type="molecule type" value="Genomic_DNA"/>
</dbReference>
<evidence type="ECO:0000313" key="2">
    <source>
        <dbReference type="Proteomes" id="UP000000771"/>
    </source>
</evidence>